<keyword evidence="7 10" id="KW-0238">DNA-binding</keyword>
<dbReference type="Gene3D" id="1.20.120.920">
    <property type="entry name" value="CRISPR-associated endonuclease Cas1, C-terminal domain"/>
    <property type="match status" value="1"/>
</dbReference>
<dbReference type="AlphaFoldDB" id="A0A0K6IY07"/>
<evidence type="ECO:0000256" key="6">
    <source>
        <dbReference type="ARBA" id="ARBA00023118"/>
    </source>
</evidence>
<organism evidence="11 12">
    <name type="scientific">Tepidiphilus thermophilus</name>
    <dbReference type="NCBI Taxonomy" id="876478"/>
    <lineage>
        <taxon>Bacteria</taxon>
        <taxon>Pseudomonadati</taxon>
        <taxon>Pseudomonadota</taxon>
        <taxon>Hydrogenophilia</taxon>
        <taxon>Hydrogenophilales</taxon>
        <taxon>Hydrogenophilaceae</taxon>
        <taxon>Tepidiphilus</taxon>
    </lineage>
</organism>
<keyword evidence="8 10" id="KW-0464">Manganese</keyword>
<keyword evidence="12" id="KW-1185">Reference proteome</keyword>
<dbReference type="OrthoDB" id="9803119at2"/>
<evidence type="ECO:0000256" key="1">
    <source>
        <dbReference type="ARBA" id="ARBA00022722"/>
    </source>
</evidence>
<keyword evidence="2 10" id="KW-0479">Metal-binding</keyword>
<dbReference type="RefSeq" id="WP_055424240.1">
    <property type="nucleotide sequence ID" value="NZ_CYHH01000016.1"/>
</dbReference>
<sequence length="328" mass="36971">MTTLYLDRSGTLLEASGEVLGLRDAAGRLERRIPIKFLERVIIRARCHLDSSTLACLSAHEVPVLILDGRAGRRLSHWVGAPHNDARRRWGQLLTLATPSSAATLARAFVHAKIRRQRRTLISIGAARPDLRKPLWDACQTLQAIEQRLRNDPALPLDTLRGCEGAGAAAYFPAFFQAFPPRIRPAARNRRPPRDPVNATLSLGYTLLYGLAVNACWSAGLDPAIGALHAPAHGRAALACDLVEPLRGQVDEWIWQLFRRELLRPEHFGLEGSGACLLGKAGRAVFWREWEWRSRRWQKLLDRYPQRLAREFSQRSPTFDLFDDWESS</sequence>
<gene>
    <name evidence="10" type="primary">cas1</name>
    <name evidence="11" type="ORF">Ga0061068_11628</name>
</gene>
<accession>A0A0K6IY07</accession>
<evidence type="ECO:0000313" key="12">
    <source>
        <dbReference type="Proteomes" id="UP000182108"/>
    </source>
</evidence>
<dbReference type="GO" id="GO:0004519">
    <property type="term" value="F:endonuclease activity"/>
    <property type="evidence" value="ECO:0007669"/>
    <property type="project" value="UniProtKB-UniRule"/>
</dbReference>
<comment type="subunit">
    <text evidence="9 10">Homodimer, forms a heterotetramer with a Cas2 homodimer.</text>
</comment>
<dbReference type="PANTHER" id="PTHR34353:SF2">
    <property type="entry name" value="CRISPR-ASSOCIATED ENDONUCLEASE CAS1 1"/>
    <property type="match status" value="1"/>
</dbReference>
<evidence type="ECO:0000313" key="11">
    <source>
        <dbReference type="EMBL" id="CUB07995.1"/>
    </source>
</evidence>
<dbReference type="HAMAP" id="MF_01470">
    <property type="entry name" value="Cas1"/>
    <property type="match status" value="1"/>
</dbReference>
<comment type="cofactor">
    <cofactor evidence="10">
        <name>Mg(2+)</name>
        <dbReference type="ChEBI" id="CHEBI:18420"/>
    </cofactor>
    <cofactor evidence="10">
        <name>Mn(2+)</name>
        <dbReference type="ChEBI" id="CHEBI:29035"/>
    </cofactor>
</comment>
<feature type="binding site" evidence="10">
    <location>
        <position position="229"/>
    </location>
    <ligand>
        <name>Mn(2+)</name>
        <dbReference type="ChEBI" id="CHEBI:29035"/>
    </ligand>
</feature>
<keyword evidence="6 10" id="KW-0051">Antiviral defense</keyword>
<keyword evidence="1 10" id="KW-0540">Nuclease</keyword>
<dbReference type="GO" id="GO:0043571">
    <property type="term" value="P:maintenance of CRISPR repeat elements"/>
    <property type="evidence" value="ECO:0007669"/>
    <property type="project" value="UniProtKB-UniRule"/>
</dbReference>
<dbReference type="GO" id="GO:0051607">
    <property type="term" value="P:defense response to virus"/>
    <property type="evidence" value="ECO:0007669"/>
    <property type="project" value="UniProtKB-UniRule"/>
</dbReference>
<evidence type="ECO:0000256" key="8">
    <source>
        <dbReference type="ARBA" id="ARBA00023211"/>
    </source>
</evidence>
<dbReference type="InterPro" id="IPR042206">
    <property type="entry name" value="CRISPR-assoc_Cas1_C"/>
</dbReference>
<name>A0A0K6IY07_9PROT</name>
<evidence type="ECO:0000256" key="3">
    <source>
        <dbReference type="ARBA" id="ARBA00022759"/>
    </source>
</evidence>
<dbReference type="NCBIfam" id="TIGR00287">
    <property type="entry name" value="cas1"/>
    <property type="match status" value="1"/>
</dbReference>
<evidence type="ECO:0000256" key="5">
    <source>
        <dbReference type="ARBA" id="ARBA00022842"/>
    </source>
</evidence>
<protein>
    <recommendedName>
        <fullName evidence="10">CRISPR-associated endonuclease Cas1</fullName>
        <ecNumber evidence="10">3.1.-.-</ecNumber>
    </recommendedName>
</protein>
<dbReference type="InterPro" id="IPR050646">
    <property type="entry name" value="Cas1"/>
</dbReference>
<proteinExistence type="inferred from homology"/>
<evidence type="ECO:0000256" key="7">
    <source>
        <dbReference type="ARBA" id="ARBA00023125"/>
    </source>
</evidence>
<reference evidence="12" key="1">
    <citation type="submission" date="2015-08" db="EMBL/GenBank/DDBJ databases">
        <authorList>
            <person name="Babu N.S."/>
            <person name="Beckwith C.J."/>
            <person name="Beseler K.G."/>
            <person name="Brison A."/>
            <person name="Carone J.V."/>
            <person name="Caskin T.P."/>
            <person name="Diamond M."/>
            <person name="Durham M.E."/>
            <person name="Foxe J.M."/>
            <person name="Go M."/>
            <person name="Henderson B.A."/>
            <person name="Jones I.B."/>
            <person name="McGettigan J.A."/>
            <person name="Micheletti S.J."/>
            <person name="Nasrallah M.E."/>
            <person name="Ortiz D."/>
            <person name="Piller C.R."/>
            <person name="Privatt S.R."/>
            <person name="Schneider S.L."/>
            <person name="Sharp S."/>
            <person name="Smith T.C."/>
            <person name="Stanton J.D."/>
            <person name="Ullery H.E."/>
            <person name="Wilson R.J."/>
            <person name="Serrano M.G."/>
            <person name="Buck G."/>
            <person name="Lee V."/>
            <person name="Wang Y."/>
            <person name="Carvalho R."/>
            <person name="Voegtly L."/>
            <person name="Shi R."/>
            <person name="Duckworth R."/>
            <person name="Johnson A."/>
            <person name="Loviza R."/>
            <person name="Walstead R."/>
            <person name="Shah Z."/>
            <person name="Kiflezghi M."/>
            <person name="Wade K."/>
            <person name="Ball S.L."/>
            <person name="Bradley K.W."/>
            <person name="Asai D.J."/>
            <person name="Bowman C.A."/>
            <person name="Russell D.A."/>
            <person name="Pope W.H."/>
            <person name="Jacobs-Sera D."/>
            <person name="Hendrix R.W."/>
            <person name="Hatfull G.F."/>
        </authorList>
    </citation>
    <scope>NUCLEOTIDE SEQUENCE [LARGE SCALE GENOMIC DNA]</scope>
    <source>
        <strain evidence="12">JCM 19170</strain>
    </source>
</reference>
<keyword evidence="5 10" id="KW-0460">Magnesium</keyword>
<dbReference type="Gene3D" id="3.100.10.20">
    <property type="entry name" value="CRISPR-associated endonuclease Cas1, N-terminal domain"/>
    <property type="match status" value="1"/>
</dbReference>
<evidence type="ECO:0000256" key="9">
    <source>
        <dbReference type="ARBA" id="ARBA00038592"/>
    </source>
</evidence>
<feature type="binding site" evidence="10">
    <location>
        <position position="244"/>
    </location>
    <ligand>
        <name>Mn(2+)</name>
        <dbReference type="ChEBI" id="CHEBI:29035"/>
    </ligand>
</feature>
<evidence type="ECO:0000256" key="4">
    <source>
        <dbReference type="ARBA" id="ARBA00022801"/>
    </source>
</evidence>
<dbReference type="GO" id="GO:0003677">
    <property type="term" value="F:DNA binding"/>
    <property type="evidence" value="ECO:0007669"/>
    <property type="project" value="UniProtKB-KW"/>
</dbReference>
<feature type="binding site" evidence="10">
    <location>
        <position position="164"/>
    </location>
    <ligand>
        <name>Mn(2+)</name>
        <dbReference type="ChEBI" id="CHEBI:29035"/>
    </ligand>
</feature>
<comment type="function">
    <text evidence="10">CRISPR (clustered regularly interspaced short palindromic repeat), is an adaptive immune system that provides protection against mobile genetic elements (viruses, transposable elements and conjugative plasmids). CRISPR clusters contain spacers, sequences complementary to antecedent mobile elements, and target invading nucleic acids. CRISPR clusters are transcribed and processed into CRISPR RNA (crRNA). Acts as a dsDNA endonuclease. Involved in the integration of spacer DNA into the CRISPR cassette.</text>
</comment>
<keyword evidence="3 10" id="KW-0255">Endonuclease</keyword>
<dbReference type="InterPro" id="IPR042211">
    <property type="entry name" value="CRISPR-assoc_Cas1_N"/>
</dbReference>
<evidence type="ECO:0000256" key="10">
    <source>
        <dbReference type="HAMAP-Rule" id="MF_01470"/>
    </source>
</evidence>
<dbReference type="Pfam" id="PF01867">
    <property type="entry name" value="Cas_Cas1"/>
    <property type="match status" value="1"/>
</dbReference>
<dbReference type="EC" id="3.1.-.-" evidence="10"/>
<dbReference type="CDD" id="cd09634">
    <property type="entry name" value="Cas1_I-II-III"/>
    <property type="match status" value="1"/>
</dbReference>
<keyword evidence="4 10" id="KW-0378">Hydrolase</keyword>
<dbReference type="GO" id="GO:0046872">
    <property type="term" value="F:metal ion binding"/>
    <property type="evidence" value="ECO:0007669"/>
    <property type="project" value="UniProtKB-UniRule"/>
</dbReference>
<comment type="similarity">
    <text evidence="10">Belongs to the CRISPR-associated endonuclease Cas1 family.</text>
</comment>
<dbReference type="Proteomes" id="UP000182108">
    <property type="component" value="Unassembled WGS sequence"/>
</dbReference>
<evidence type="ECO:0000256" key="2">
    <source>
        <dbReference type="ARBA" id="ARBA00022723"/>
    </source>
</evidence>
<dbReference type="GO" id="GO:0016787">
    <property type="term" value="F:hydrolase activity"/>
    <property type="evidence" value="ECO:0007669"/>
    <property type="project" value="UniProtKB-KW"/>
</dbReference>
<dbReference type="InterPro" id="IPR002729">
    <property type="entry name" value="CRISPR-assoc_Cas1"/>
</dbReference>
<dbReference type="PANTHER" id="PTHR34353">
    <property type="entry name" value="CRISPR-ASSOCIATED ENDONUCLEASE CAS1 1"/>
    <property type="match status" value="1"/>
</dbReference>
<dbReference type="EMBL" id="CYHH01000016">
    <property type="protein sequence ID" value="CUB07995.1"/>
    <property type="molecule type" value="Genomic_DNA"/>
</dbReference>